<feature type="domain" description="Tyrosine-protein phosphatase" evidence="2">
    <location>
        <begin position="33"/>
        <end position="95"/>
    </location>
</feature>
<dbReference type="InterPro" id="IPR000242">
    <property type="entry name" value="PTP_cat"/>
</dbReference>
<sequence>MIRLRLNYRPCPVKLSEFPAYVENMHKDSNLLFAEAYKLLKEQSPSHPVTAANSENSRPKNRYTNIMPYDQSRVKLRPLDDVEGSDFVNANYIPG</sequence>
<evidence type="ECO:0000313" key="3">
    <source>
        <dbReference type="EMBL" id="KAH3896301.1"/>
    </source>
</evidence>
<dbReference type="AlphaFoldDB" id="A0A9D4NKB6"/>
<organism evidence="3 4">
    <name type="scientific">Dreissena polymorpha</name>
    <name type="common">Zebra mussel</name>
    <name type="synonym">Mytilus polymorpha</name>
    <dbReference type="NCBI Taxonomy" id="45954"/>
    <lineage>
        <taxon>Eukaryota</taxon>
        <taxon>Metazoa</taxon>
        <taxon>Spiralia</taxon>
        <taxon>Lophotrochozoa</taxon>
        <taxon>Mollusca</taxon>
        <taxon>Bivalvia</taxon>
        <taxon>Autobranchia</taxon>
        <taxon>Heteroconchia</taxon>
        <taxon>Euheterodonta</taxon>
        <taxon>Imparidentia</taxon>
        <taxon>Neoheterodontei</taxon>
        <taxon>Myida</taxon>
        <taxon>Dreissenoidea</taxon>
        <taxon>Dreissenidae</taxon>
        <taxon>Dreissena</taxon>
    </lineage>
</organism>
<dbReference type="PROSITE" id="PS50055">
    <property type="entry name" value="TYR_PHOSPHATASE_PTP"/>
    <property type="match status" value="1"/>
</dbReference>
<dbReference type="GO" id="GO:0004725">
    <property type="term" value="F:protein tyrosine phosphatase activity"/>
    <property type="evidence" value="ECO:0007669"/>
    <property type="project" value="InterPro"/>
</dbReference>
<accession>A0A9D4NKB6</accession>
<dbReference type="EMBL" id="JAIWYP010000001">
    <property type="protein sequence ID" value="KAH3896301.1"/>
    <property type="molecule type" value="Genomic_DNA"/>
</dbReference>
<evidence type="ECO:0000259" key="2">
    <source>
        <dbReference type="PROSITE" id="PS50055"/>
    </source>
</evidence>
<evidence type="ECO:0000256" key="1">
    <source>
        <dbReference type="SAM" id="MobiDB-lite"/>
    </source>
</evidence>
<dbReference type="PANTHER" id="PTHR46957:SF3">
    <property type="entry name" value="CYTOKINE RECEPTOR"/>
    <property type="match status" value="1"/>
</dbReference>
<evidence type="ECO:0000313" key="4">
    <source>
        <dbReference type="Proteomes" id="UP000828390"/>
    </source>
</evidence>
<name>A0A9D4NKB6_DREPO</name>
<comment type="caution">
    <text evidence="3">The sequence shown here is derived from an EMBL/GenBank/DDBJ whole genome shotgun (WGS) entry which is preliminary data.</text>
</comment>
<proteinExistence type="predicted"/>
<reference evidence="3" key="2">
    <citation type="submission" date="2020-11" db="EMBL/GenBank/DDBJ databases">
        <authorList>
            <person name="McCartney M.A."/>
            <person name="Auch B."/>
            <person name="Kono T."/>
            <person name="Mallez S."/>
            <person name="Becker A."/>
            <person name="Gohl D.M."/>
            <person name="Silverstein K.A.T."/>
            <person name="Koren S."/>
            <person name="Bechman K.B."/>
            <person name="Herman A."/>
            <person name="Abrahante J.E."/>
            <person name="Garbe J."/>
        </authorList>
    </citation>
    <scope>NUCLEOTIDE SEQUENCE</scope>
    <source>
        <strain evidence="3">Duluth1</strain>
        <tissue evidence="3">Whole animal</tissue>
    </source>
</reference>
<dbReference type="Gene3D" id="3.90.190.10">
    <property type="entry name" value="Protein tyrosine phosphatase superfamily"/>
    <property type="match status" value="1"/>
</dbReference>
<dbReference type="Pfam" id="PF00102">
    <property type="entry name" value="Y_phosphatase"/>
    <property type="match status" value="1"/>
</dbReference>
<protein>
    <recommendedName>
        <fullName evidence="2">Tyrosine-protein phosphatase domain-containing protein</fullName>
    </recommendedName>
</protein>
<gene>
    <name evidence="3" type="ORF">DPMN_020477</name>
</gene>
<dbReference type="SUPFAM" id="SSF52799">
    <property type="entry name" value="(Phosphotyrosine protein) phosphatases II"/>
    <property type="match status" value="1"/>
</dbReference>
<feature type="compositionally biased region" description="Polar residues" evidence="1">
    <location>
        <begin position="44"/>
        <end position="56"/>
    </location>
</feature>
<feature type="region of interest" description="Disordered" evidence="1">
    <location>
        <begin position="44"/>
        <end position="64"/>
    </location>
</feature>
<dbReference type="GO" id="GO:0016020">
    <property type="term" value="C:membrane"/>
    <property type="evidence" value="ECO:0007669"/>
    <property type="project" value="UniProtKB-SubCell"/>
</dbReference>
<dbReference type="InterPro" id="IPR050713">
    <property type="entry name" value="RTP_Phos/Ushers"/>
</dbReference>
<reference evidence="3" key="1">
    <citation type="journal article" date="2019" name="bioRxiv">
        <title>The Genome of the Zebra Mussel, Dreissena polymorpha: A Resource for Invasive Species Research.</title>
        <authorList>
            <person name="McCartney M.A."/>
            <person name="Auch B."/>
            <person name="Kono T."/>
            <person name="Mallez S."/>
            <person name="Zhang Y."/>
            <person name="Obille A."/>
            <person name="Becker A."/>
            <person name="Abrahante J.E."/>
            <person name="Garbe J."/>
            <person name="Badalamenti J.P."/>
            <person name="Herman A."/>
            <person name="Mangelson H."/>
            <person name="Liachko I."/>
            <person name="Sullivan S."/>
            <person name="Sone E.D."/>
            <person name="Koren S."/>
            <person name="Silverstein K.A.T."/>
            <person name="Beckman K.B."/>
            <person name="Gohl D.M."/>
        </authorList>
    </citation>
    <scope>NUCLEOTIDE SEQUENCE</scope>
    <source>
        <strain evidence="3">Duluth1</strain>
        <tissue evidence="3">Whole animal</tissue>
    </source>
</reference>
<keyword evidence="4" id="KW-1185">Reference proteome</keyword>
<dbReference type="InterPro" id="IPR029021">
    <property type="entry name" value="Prot-tyrosine_phosphatase-like"/>
</dbReference>
<dbReference type="Proteomes" id="UP000828390">
    <property type="component" value="Unassembled WGS sequence"/>
</dbReference>
<dbReference type="PANTHER" id="PTHR46957">
    <property type="entry name" value="CYTOKINE RECEPTOR"/>
    <property type="match status" value="1"/>
</dbReference>